<keyword evidence="4 5" id="KW-0472">Membrane</keyword>
<evidence type="ECO:0000256" key="1">
    <source>
        <dbReference type="ARBA" id="ARBA00004141"/>
    </source>
</evidence>
<feature type="transmembrane region" description="Helical" evidence="5">
    <location>
        <begin position="162"/>
        <end position="190"/>
    </location>
</feature>
<evidence type="ECO:0000256" key="5">
    <source>
        <dbReference type="SAM" id="Phobius"/>
    </source>
</evidence>
<dbReference type="Proteomes" id="UP000798808">
    <property type="component" value="Unassembled WGS sequence"/>
</dbReference>
<feature type="transmembrane region" description="Helical" evidence="5">
    <location>
        <begin position="6"/>
        <end position="24"/>
    </location>
</feature>
<feature type="domain" description="Cation/H+ exchanger transmembrane" evidence="6">
    <location>
        <begin position="17"/>
        <end position="388"/>
    </location>
</feature>
<keyword evidence="8" id="KW-1185">Reference proteome</keyword>
<evidence type="ECO:0000256" key="3">
    <source>
        <dbReference type="ARBA" id="ARBA00022989"/>
    </source>
</evidence>
<keyword evidence="2 5" id="KW-0812">Transmembrane</keyword>
<dbReference type="InterPro" id="IPR038770">
    <property type="entry name" value="Na+/solute_symporter_sf"/>
</dbReference>
<evidence type="ECO:0000256" key="2">
    <source>
        <dbReference type="ARBA" id="ARBA00022692"/>
    </source>
</evidence>
<dbReference type="PANTHER" id="PTHR43021:SF2">
    <property type="entry name" value="CATION_H+ EXCHANGER DOMAIN-CONTAINING PROTEIN"/>
    <property type="match status" value="1"/>
</dbReference>
<name>A0ABW9RSH3_9BACT</name>
<evidence type="ECO:0000256" key="4">
    <source>
        <dbReference type="ARBA" id="ARBA00023136"/>
    </source>
</evidence>
<dbReference type="Pfam" id="PF00999">
    <property type="entry name" value="Na_H_Exchanger"/>
    <property type="match status" value="1"/>
</dbReference>
<reference evidence="7 8" key="1">
    <citation type="submission" date="2019-02" db="EMBL/GenBank/DDBJ databases">
        <authorList>
            <person name="Goldberg S.R."/>
            <person name="Haltli B.A."/>
            <person name="Correa H."/>
            <person name="Russell K.G."/>
        </authorList>
    </citation>
    <scope>NUCLEOTIDE SEQUENCE [LARGE SCALE GENOMIC DNA]</scope>
    <source>
        <strain evidence="7 8">JCM 16186</strain>
    </source>
</reference>
<evidence type="ECO:0000313" key="7">
    <source>
        <dbReference type="EMBL" id="MTI27104.1"/>
    </source>
</evidence>
<organism evidence="7 8">
    <name type="scientific">Fulvivirga kasyanovii</name>
    <dbReference type="NCBI Taxonomy" id="396812"/>
    <lineage>
        <taxon>Bacteria</taxon>
        <taxon>Pseudomonadati</taxon>
        <taxon>Bacteroidota</taxon>
        <taxon>Cytophagia</taxon>
        <taxon>Cytophagales</taxon>
        <taxon>Fulvivirgaceae</taxon>
        <taxon>Fulvivirga</taxon>
    </lineage>
</organism>
<comment type="subcellular location">
    <subcellularLocation>
        <location evidence="1">Membrane</location>
        <topology evidence="1">Multi-pass membrane protein</topology>
    </subcellularLocation>
</comment>
<evidence type="ECO:0000259" key="6">
    <source>
        <dbReference type="Pfam" id="PF00999"/>
    </source>
</evidence>
<evidence type="ECO:0000313" key="8">
    <source>
        <dbReference type="Proteomes" id="UP000798808"/>
    </source>
</evidence>
<sequence>MYGELILITGAMLLVGFLLGLGAEKIGLPKVTGYLVAGLFLNPRLFSYIPEAFPVHTEPIIDLCLAFITFEVGFNLSVRKIKRHGTKLLTVSFPESFGAFLVVLLGFLFIAPYLINDIPTDNFIALSIPFSLLLAALASPTDPSATLAVMHQYKAKGPLSDTILGCAAFDDAYTLIIYSVCFTLACMFMGDSAVSFSYVLGNGVLSIAGAIAVGIATGFIFNILTQRLAISSEGQLLVLLLAAISLALGVSSLFAFDELLSTLGVGVVAANFNLQRRLLKEVVERYTEELIFIFFFVVSTMRLEFSSLASYWHYILLFVLLRAIGKYVGAFAGLSITKADTLSRRYTFAGLLPQGGIVMGLALMIQKDARFDAFSAILVSTIMGATIIHEFAGPVAARWGLVRAGETKISEKK</sequence>
<keyword evidence="3 5" id="KW-1133">Transmembrane helix</keyword>
<dbReference type="Gene3D" id="1.20.1530.20">
    <property type="match status" value="1"/>
</dbReference>
<proteinExistence type="predicted"/>
<feature type="transmembrane region" description="Helical" evidence="5">
    <location>
        <begin position="236"/>
        <end position="253"/>
    </location>
</feature>
<dbReference type="EMBL" id="SMLW01000612">
    <property type="protein sequence ID" value="MTI27104.1"/>
    <property type="molecule type" value="Genomic_DNA"/>
</dbReference>
<feature type="transmembrane region" description="Helical" evidence="5">
    <location>
        <begin position="311"/>
        <end position="334"/>
    </location>
</feature>
<gene>
    <name evidence="7" type="ORF">E1163_19270</name>
</gene>
<dbReference type="RefSeq" id="WP_155174111.1">
    <property type="nucleotide sequence ID" value="NZ_BAAAFL010000012.1"/>
</dbReference>
<feature type="transmembrane region" description="Helical" evidence="5">
    <location>
        <begin position="88"/>
        <end position="111"/>
    </location>
</feature>
<feature type="transmembrane region" description="Helical" evidence="5">
    <location>
        <begin position="346"/>
        <end position="365"/>
    </location>
</feature>
<feature type="transmembrane region" description="Helical" evidence="5">
    <location>
        <begin position="196"/>
        <end position="224"/>
    </location>
</feature>
<feature type="transmembrane region" description="Helical" evidence="5">
    <location>
        <begin position="123"/>
        <end position="141"/>
    </location>
</feature>
<dbReference type="InterPro" id="IPR006153">
    <property type="entry name" value="Cation/H_exchanger_TM"/>
</dbReference>
<comment type="caution">
    <text evidence="7">The sequence shown here is derived from an EMBL/GenBank/DDBJ whole genome shotgun (WGS) entry which is preliminary data.</text>
</comment>
<dbReference type="PANTHER" id="PTHR43021">
    <property type="entry name" value="NA(+)/H(+) ANTIPORTER-RELATED"/>
    <property type="match status" value="1"/>
</dbReference>
<protein>
    <recommendedName>
        <fullName evidence="6">Cation/H+ exchanger transmembrane domain-containing protein</fullName>
    </recommendedName>
</protein>
<accession>A0ABW9RSH3</accession>